<proteinExistence type="predicted"/>
<keyword evidence="2" id="KW-1185">Reference proteome</keyword>
<comment type="caution">
    <text evidence="1">The sequence shown here is derived from an EMBL/GenBank/DDBJ whole genome shotgun (WGS) entry which is preliminary data.</text>
</comment>
<gene>
    <name evidence="1" type="ORF">AVEN_141483_1</name>
</gene>
<name>A0A4Y2UIM7_ARAVE</name>
<dbReference type="EMBL" id="BGPR01037371">
    <property type="protein sequence ID" value="GBO12939.1"/>
    <property type="molecule type" value="Genomic_DNA"/>
</dbReference>
<sequence>MEVASPFPRKIKGMRVVEATLKSHQGEMFLSQDQNNLIIGRRRKYDPRMEKRIKAKQMICSSSFSIGAADGGGECCRNIMYYLKVGTINFVYAVLDNFLPSASRRSSACVIVTWILRAITTKQYQNSALVRSGHTPDLNDRVAAKSNKGIMNSYKMVITGPWAPSVTGDVVNVNTITPPLLYLP</sequence>
<dbReference type="AlphaFoldDB" id="A0A4Y2UIM7"/>
<accession>A0A4Y2UIM7</accession>
<reference evidence="1 2" key="1">
    <citation type="journal article" date="2019" name="Sci. Rep.">
        <title>Orb-weaving spider Araneus ventricosus genome elucidates the spidroin gene catalogue.</title>
        <authorList>
            <person name="Kono N."/>
            <person name="Nakamura H."/>
            <person name="Ohtoshi R."/>
            <person name="Moran D.A.P."/>
            <person name="Shinohara A."/>
            <person name="Yoshida Y."/>
            <person name="Fujiwara M."/>
            <person name="Mori M."/>
            <person name="Tomita M."/>
            <person name="Arakawa K."/>
        </authorList>
    </citation>
    <scope>NUCLEOTIDE SEQUENCE [LARGE SCALE GENOMIC DNA]</scope>
</reference>
<evidence type="ECO:0000313" key="2">
    <source>
        <dbReference type="Proteomes" id="UP000499080"/>
    </source>
</evidence>
<dbReference type="Proteomes" id="UP000499080">
    <property type="component" value="Unassembled WGS sequence"/>
</dbReference>
<evidence type="ECO:0000313" key="1">
    <source>
        <dbReference type="EMBL" id="GBO12939.1"/>
    </source>
</evidence>
<protein>
    <submittedName>
        <fullName evidence="1">Uncharacterized protein</fullName>
    </submittedName>
</protein>
<organism evidence="1 2">
    <name type="scientific">Araneus ventricosus</name>
    <name type="common">Orbweaver spider</name>
    <name type="synonym">Epeira ventricosa</name>
    <dbReference type="NCBI Taxonomy" id="182803"/>
    <lineage>
        <taxon>Eukaryota</taxon>
        <taxon>Metazoa</taxon>
        <taxon>Ecdysozoa</taxon>
        <taxon>Arthropoda</taxon>
        <taxon>Chelicerata</taxon>
        <taxon>Arachnida</taxon>
        <taxon>Araneae</taxon>
        <taxon>Araneomorphae</taxon>
        <taxon>Entelegynae</taxon>
        <taxon>Araneoidea</taxon>
        <taxon>Araneidae</taxon>
        <taxon>Araneus</taxon>
    </lineage>
</organism>